<reference evidence="2 3" key="2">
    <citation type="submission" date="2016-08" db="EMBL/GenBank/DDBJ databases">
        <title>Pervasive Adenine N6-methylation of Active Genes in Fungi.</title>
        <authorList>
            <consortium name="DOE Joint Genome Institute"/>
            <person name="Mondo S.J."/>
            <person name="Dannebaum R.O."/>
            <person name="Kuo R.C."/>
            <person name="Labutti K."/>
            <person name="Haridas S."/>
            <person name="Kuo A."/>
            <person name="Salamov A."/>
            <person name="Ahrendt S.R."/>
            <person name="Lipzen A."/>
            <person name="Sullivan W."/>
            <person name="Andreopoulos W.B."/>
            <person name="Clum A."/>
            <person name="Lindquist E."/>
            <person name="Daum C."/>
            <person name="Ramamoorthy G.K."/>
            <person name="Gryganskyi A."/>
            <person name="Culley D."/>
            <person name="Magnuson J.K."/>
            <person name="James T.Y."/>
            <person name="O'Malley M.A."/>
            <person name="Stajich J.E."/>
            <person name="Spatafora J.W."/>
            <person name="Visel A."/>
            <person name="Grigoriev I.V."/>
        </authorList>
    </citation>
    <scope>NUCLEOTIDE SEQUENCE [LARGE SCALE GENOMIC DNA]</scope>
    <source>
        <strain evidence="3">finn</strain>
    </source>
</reference>
<evidence type="ECO:0000259" key="1">
    <source>
        <dbReference type="Pfam" id="PF18013"/>
    </source>
</evidence>
<dbReference type="Proteomes" id="UP000193719">
    <property type="component" value="Unassembled WGS sequence"/>
</dbReference>
<dbReference type="Gene3D" id="1.10.530.10">
    <property type="match status" value="1"/>
</dbReference>
<dbReference type="InterPro" id="IPR041219">
    <property type="entry name" value="Phage_lysozyme2"/>
</dbReference>
<name>A0A1Y1V819_9FUNG</name>
<dbReference type="OrthoDB" id="10366674at2759"/>
<protein>
    <recommendedName>
        <fullName evidence="1">Phage tail lysozyme domain-containing protein</fullName>
    </recommendedName>
</protein>
<dbReference type="EMBL" id="MCFH01000023">
    <property type="protein sequence ID" value="ORX49608.1"/>
    <property type="molecule type" value="Genomic_DNA"/>
</dbReference>
<comment type="caution">
    <text evidence="2">The sequence shown here is derived from an EMBL/GenBank/DDBJ whole genome shotgun (WGS) entry which is preliminary data.</text>
</comment>
<dbReference type="Pfam" id="PF18013">
    <property type="entry name" value="Phage_lysozyme2"/>
    <property type="match status" value="1"/>
</dbReference>
<evidence type="ECO:0000313" key="3">
    <source>
        <dbReference type="Proteomes" id="UP000193719"/>
    </source>
</evidence>
<organism evidence="2 3">
    <name type="scientific">Piromyces finnis</name>
    <dbReference type="NCBI Taxonomy" id="1754191"/>
    <lineage>
        <taxon>Eukaryota</taxon>
        <taxon>Fungi</taxon>
        <taxon>Fungi incertae sedis</taxon>
        <taxon>Chytridiomycota</taxon>
        <taxon>Chytridiomycota incertae sedis</taxon>
        <taxon>Neocallimastigomycetes</taxon>
        <taxon>Neocallimastigales</taxon>
        <taxon>Neocallimastigaceae</taxon>
        <taxon>Piromyces</taxon>
    </lineage>
</organism>
<feature type="domain" description="Phage tail lysozyme" evidence="1">
    <location>
        <begin position="35"/>
        <end position="179"/>
    </location>
</feature>
<accession>A0A1Y1V819</accession>
<dbReference type="AlphaFoldDB" id="A0A1Y1V819"/>
<evidence type="ECO:0000313" key="2">
    <source>
        <dbReference type="EMBL" id="ORX49608.1"/>
    </source>
</evidence>
<keyword evidence="3" id="KW-1185">Reference proteome</keyword>
<gene>
    <name evidence="2" type="ORF">BCR36DRAFT_583693</name>
</gene>
<reference evidence="2 3" key="1">
    <citation type="submission" date="2016-08" db="EMBL/GenBank/DDBJ databases">
        <title>Genomes of anaerobic fungi encode conserved fungal cellulosomes for biomass hydrolysis.</title>
        <authorList>
            <consortium name="DOE Joint Genome Institute"/>
            <person name="Haitjema C.H."/>
            <person name="Gilmore S.P."/>
            <person name="Henske J.K."/>
            <person name="Solomon K.V."/>
            <person name="De Groot R."/>
            <person name="Kuo A."/>
            <person name="Mondo S.J."/>
            <person name="Salamov A.A."/>
            <person name="Labutti K."/>
            <person name="Zhao Z."/>
            <person name="Chiniquy J."/>
            <person name="Barry K."/>
            <person name="Brewer H.M."/>
            <person name="Purvine S.O."/>
            <person name="Wright A.T."/>
            <person name="Boxma B."/>
            <person name="Van Alen T."/>
            <person name="Hackstein J.H."/>
            <person name="Baker S.E."/>
            <person name="Grigoriev I.V."/>
            <person name="O'Malley M.A."/>
        </authorList>
    </citation>
    <scope>NUCLEOTIDE SEQUENCE [LARGE SCALE GENOMIC DNA]</scope>
    <source>
        <strain evidence="3">finn</strain>
    </source>
</reference>
<sequence>MNPNSCAGTVIGGLCTGGADNKCCVTGVDDTKTQVAKEVYNFFKGYGWTKNAICGLLGNMERESGLNPNINEYGGGSGYGLVQWTPGSVLKNWANARGYDYRTVKTQCLKIQSEYDLQNKNSDEKLYYKTTSCNLTFSQFISSTKTPEELAECFMRNYERPGVEALADRKAYARKWFNSL</sequence>
<proteinExistence type="predicted"/>